<accession>A0ABY4R0L9</accession>
<dbReference type="PANTHER" id="PTHR42711:SF5">
    <property type="entry name" value="ABC TRANSPORTER ATP-BINDING PROTEIN NATA"/>
    <property type="match status" value="1"/>
</dbReference>
<dbReference type="GO" id="GO:0005524">
    <property type="term" value="F:ATP binding"/>
    <property type="evidence" value="ECO:0007669"/>
    <property type="project" value="UniProtKB-KW"/>
</dbReference>
<dbReference type="PROSITE" id="PS50893">
    <property type="entry name" value="ABC_TRANSPORTER_2"/>
    <property type="match status" value="1"/>
</dbReference>
<reference evidence="8" key="2">
    <citation type="submission" date="2022-05" db="EMBL/GenBank/DDBJ databases">
        <authorList>
            <person name="Kim J.-S."/>
            <person name="Lee K."/>
            <person name="Suh M."/>
            <person name="Eom M."/>
            <person name="Kim J.-S."/>
            <person name="Kim D.-S."/>
            <person name="Ko S.-H."/>
            <person name="Shin Y."/>
            <person name="Lee J.-S."/>
        </authorList>
    </citation>
    <scope>NUCLEOTIDE SEQUENCE</scope>
    <source>
        <strain evidence="8">N237</strain>
    </source>
</reference>
<evidence type="ECO:0000256" key="5">
    <source>
        <dbReference type="ARBA" id="ARBA00022840"/>
    </source>
</evidence>
<dbReference type="InterPro" id="IPR027417">
    <property type="entry name" value="P-loop_NTPase"/>
</dbReference>
<name>A0ABY4R0L9_9ACTN</name>
<evidence type="ECO:0000256" key="2">
    <source>
        <dbReference type="ARBA" id="ARBA00005417"/>
    </source>
</evidence>
<dbReference type="PROSITE" id="PS00211">
    <property type="entry name" value="ABC_TRANSPORTER_1"/>
    <property type="match status" value="1"/>
</dbReference>
<dbReference type="InterPro" id="IPR050763">
    <property type="entry name" value="ABC_transporter_ATP-binding"/>
</dbReference>
<evidence type="ECO:0000256" key="1">
    <source>
        <dbReference type="ARBA" id="ARBA00004202"/>
    </source>
</evidence>
<evidence type="ECO:0000256" key="4">
    <source>
        <dbReference type="ARBA" id="ARBA00022741"/>
    </source>
</evidence>
<comment type="subcellular location">
    <subcellularLocation>
        <location evidence="1">Cell membrane</location>
        <topology evidence="1">Peripheral membrane protein</topology>
    </subcellularLocation>
</comment>
<evidence type="ECO:0000256" key="6">
    <source>
        <dbReference type="ARBA" id="ARBA00023251"/>
    </source>
</evidence>
<dbReference type="InterPro" id="IPR025302">
    <property type="entry name" value="DrrA1/2-like_C"/>
</dbReference>
<dbReference type="SUPFAM" id="SSF52540">
    <property type="entry name" value="P-loop containing nucleoside triphosphate hydrolases"/>
    <property type="match status" value="1"/>
</dbReference>
<dbReference type="Proteomes" id="UP001056336">
    <property type="component" value="Chromosome"/>
</dbReference>
<dbReference type="Pfam" id="PF13732">
    <property type="entry name" value="DrrA1-3_C"/>
    <property type="match status" value="1"/>
</dbReference>
<dbReference type="InterPro" id="IPR003593">
    <property type="entry name" value="AAA+_ATPase"/>
</dbReference>
<dbReference type="InterPro" id="IPR017871">
    <property type="entry name" value="ABC_transporter-like_CS"/>
</dbReference>
<evidence type="ECO:0000313" key="9">
    <source>
        <dbReference type="Proteomes" id="UP001056336"/>
    </source>
</evidence>
<dbReference type="PANTHER" id="PTHR42711">
    <property type="entry name" value="ABC TRANSPORTER ATP-BINDING PROTEIN"/>
    <property type="match status" value="1"/>
</dbReference>
<keyword evidence="9" id="KW-1185">Reference proteome</keyword>
<keyword evidence="4" id="KW-0547">Nucleotide-binding</keyword>
<dbReference type="SMART" id="SM00382">
    <property type="entry name" value="AAA"/>
    <property type="match status" value="1"/>
</dbReference>
<dbReference type="Gene3D" id="3.40.50.300">
    <property type="entry name" value="P-loop containing nucleotide triphosphate hydrolases"/>
    <property type="match status" value="1"/>
</dbReference>
<keyword evidence="6" id="KW-0046">Antibiotic resistance</keyword>
<dbReference type="InterPro" id="IPR003439">
    <property type="entry name" value="ABC_transporter-like_ATP-bd"/>
</dbReference>
<protein>
    <submittedName>
        <fullName evidence="8">ATP-binding cassette domain-containing protein</fullName>
    </submittedName>
</protein>
<dbReference type="EMBL" id="CP097332">
    <property type="protein sequence ID" value="UQX89389.1"/>
    <property type="molecule type" value="Genomic_DNA"/>
</dbReference>
<gene>
    <name evidence="8" type="ORF">M6D93_05130</name>
</gene>
<evidence type="ECO:0000256" key="3">
    <source>
        <dbReference type="ARBA" id="ARBA00022448"/>
    </source>
</evidence>
<reference evidence="8" key="1">
    <citation type="journal article" date="2018" name="Int. J. Syst. Evol. Microbiol.">
        <title>Jatrophihabitans telluris sp. nov., isolated from sediment soil of lava forest wetlands and the emended description of the genus Jatrophihabitans.</title>
        <authorList>
            <person name="Lee K.C."/>
            <person name="Suh M.K."/>
            <person name="Eom M.K."/>
            <person name="Kim K.K."/>
            <person name="Kim J.S."/>
            <person name="Kim D.S."/>
            <person name="Ko S.H."/>
            <person name="Shin Y.K."/>
            <person name="Lee J.S."/>
        </authorList>
    </citation>
    <scope>NUCLEOTIDE SEQUENCE</scope>
    <source>
        <strain evidence="8">N237</strain>
    </source>
</reference>
<comment type="similarity">
    <text evidence="2">Belongs to the ABC transporter superfamily.</text>
</comment>
<evidence type="ECO:0000313" key="8">
    <source>
        <dbReference type="EMBL" id="UQX89389.1"/>
    </source>
</evidence>
<dbReference type="RefSeq" id="WP_249773285.1">
    <property type="nucleotide sequence ID" value="NZ_CP097332.1"/>
</dbReference>
<keyword evidence="3" id="KW-0813">Transport</keyword>
<sequence>MISARGLARTFTTKSGPVEAVLPIDFDVAPGSIVGLLGPNGAGKTTTLRMLTTLLSPTAGQAQVAGVDLRKDPREVRRRIGYVAQIGAAPAPGTRVGEELVTQGRLQGLSKTESAARVQALLPRLSLDGLGERALSELSGGQRRRFDVAIGLVHSPQLVFLDEPTTGLDPQSRANLWDHIRSLREEQGVTVLLTTHYLDEADALADRILVMDHGRIVADDTPDALKAAVSGDVISITVDGDLAVAEQVARQAIDVRRATSEADVLNLTVERGDVSVAPLLRALDTAGLPMRSVTVSRPSLDTVFLELTGRSLRDTDA</sequence>
<evidence type="ECO:0000259" key="7">
    <source>
        <dbReference type="PROSITE" id="PS50893"/>
    </source>
</evidence>
<dbReference type="Pfam" id="PF00005">
    <property type="entry name" value="ABC_tran"/>
    <property type="match status" value="1"/>
</dbReference>
<feature type="domain" description="ABC transporter" evidence="7">
    <location>
        <begin position="2"/>
        <end position="238"/>
    </location>
</feature>
<proteinExistence type="inferred from homology"/>
<organism evidence="8 9">
    <name type="scientific">Jatrophihabitans telluris</name>
    <dbReference type="NCBI Taxonomy" id="2038343"/>
    <lineage>
        <taxon>Bacteria</taxon>
        <taxon>Bacillati</taxon>
        <taxon>Actinomycetota</taxon>
        <taxon>Actinomycetes</taxon>
        <taxon>Jatrophihabitantales</taxon>
        <taxon>Jatrophihabitantaceae</taxon>
        <taxon>Jatrophihabitans</taxon>
    </lineage>
</organism>
<keyword evidence="5 8" id="KW-0067">ATP-binding</keyword>